<dbReference type="RefSeq" id="WP_072883623.1">
    <property type="nucleotide sequence ID" value="NZ_FQVO01000002.1"/>
</dbReference>
<evidence type="ECO:0000313" key="2">
    <source>
        <dbReference type="Proteomes" id="UP000184236"/>
    </source>
</evidence>
<organism evidence="1 2">
    <name type="scientific">Chryseobacterium takakiae</name>
    <dbReference type="NCBI Taxonomy" id="1302685"/>
    <lineage>
        <taxon>Bacteria</taxon>
        <taxon>Pseudomonadati</taxon>
        <taxon>Bacteroidota</taxon>
        <taxon>Flavobacteriia</taxon>
        <taxon>Flavobacteriales</taxon>
        <taxon>Weeksellaceae</taxon>
        <taxon>Chryseobacterium group</taxon>
        <taxon>Chryseobacterium</taxon>
    </lineage>
</organism>
<dbReference type="EMBL" id="FQVO01000002">
    <property type="protein sequence ID" value="SHE59999.1"/>
    <property type="molecule type" value="Genomic_DNA"/>
</dbReference>
<proteinExistence type="predicted"/>
<sequence length="373" mass="42742">MKTNLLLVTLIISNWCFSQDQNYSISFVKNKVEYKIEKQKDRVIPIDIEVVNTASSNWENDWLSINVLESGLTDIYRNNYSIVKSKLLLKSLEENKTIFLRINDELLINNDEKIFLQLDVKNDITGRSKNDLNVGKNKIIQIIFKTKNSTNPESVLSLKEYLDRRNGLELHETVKVESTDNLLTISGYDYDNKYVKRKVILERGEVLPVPNKSYILSSNHWKPIPISIITVPFKVRPAINLDGEKVNSLATSGVTNIGMNLELSKYQLDRYFSTGKKSSHKFGLGFWAAPAVEELDSISTRGYLPKGKNSKQMFISSGFTISYTYNDISFVYVPLGWDFGTSTIGKNWIYNKRRWWGFGIAISPKLFAAIFNK</sequence>
<gene>
    <name evidence="1" type="ORF">SAMN05444408_102288</name>
</gene>
<accession>A0A1M4UTJ3</accession>
<keyword evidence="2" id="KW-1185">Reference proteome</keyword>
<dbReference type="AlphaFoldDB" id="A0A1M4UTJ3"/>
<reference evidence="2" key="1">
    <citation type="submission" date="2016-11" db="EMBL/GenBank/DDBJ databases">
        <authorList>
            <person name="Varghese N."/>
            <person name="Submissions S."/>
        </authorList>
    </citation>
    <scope>NUCLEOTIDE SEQUENCE [LARGE SCALE GENOMIC DNA]</scope>
    <source>
        <strain evidence="2">DSM 26898</strain>
    </source>
</reference>
<name>A0A1M4UTJ3_9FLAO</name>
<dbReference type="OrthoDB" id="1256438at2"/>
<evidence type="ECO:0000313" key="1">
    <source>
        <dbReference type="EMBL" id="SHE59999.1"/>
    </source>
</evidence>
<protein>
    <submittedName>
        <fullName evidence="1">Uncharacterized protein</fullName>
    </submittedName>
</protein>
<dbReference type="Proteomes" id="UP000184236">
    <property type="component" value="Unassembled WGS sequence"/>
</dbReference>